<feature type="region of interest" description="Disordered" evidence="5">
    <location>
        <begin position="1003"/>
        <end position="1023"/>
    </location>
</feature>
<feature type="region of interest" description="Disordered" evidence="5">
    <location>
        <begin position="1156"/>
        <end position="1223"/>
    </location>
</feature>
<evidence type="ECO:0000313" key="7">
    <source>
        <dbReference type="EMBL" id="KAG0263200.1"/>
    </source>
</evidence>
<evidence type="ECO:0000313" key="8">
    <source>
        <dbReference type="Proteomes" id="UP000807716"/>
    </source>
</evidence>
<feature type="compositionally biased region" description="Low complexity" evidence="5">
    <location>
        <begin position="223"/>
        <end position="239"/>
    </location>
</feature>
<dbReference type="GO" id="GO:0008270">
    <property type="term" value="F:zinc ion binding"/>
    <property type="evidence" value="ECO:0007669"/>
    <property type="project" value="UniProtKB-KW"/>
</dbReference>
<organism evidence="7 8">
    <name type="scientific">Actinomortierella ambigua</name>
    <dbReference type="NCBI Taxonomy" id="1343610"/>
    <lineage>
        <taxon>Eukaryota</taxon>
        <taxon>Fungi</taxon>
        <taxon>Fungi incertae sedis</taxon>
        <taxon>Mucoromycota</taxon>
        <taxon>Mortierellomycotina</taxon>
        <taxon>Mortierellomycetes</taxon>
        <taxon>Mortierellales</taxon>
        <taxon>Mortierellaceae</taxon>
        <taxon>Actinomortierella</taxon>
    </lineage>
</organism>
<evidence type="ECO:0000256" key="5">
    <source>
        <dbReference type="SAM" id="MobiDB-lite"/>
    </source>
</evidence>
<dbReference type="Pfam" id="PF08630">
    <property type="entry name" value="Dfp1_Him1_M"/>
    <property type="match status" value="1"/>
</dbReference>
<feature type="region of interest" description="Disordered" evidence="5">
    <location>
        <begin position="764"/>
        <end position="907"/>
    </location>
</feature>
<dbReference type="PROSITE" id="PS51265">
    <property type="entry name" value="ZF_DBF4"/>
    <property type="match status" value="1"/>
</dbReference>
<dbReference type="PANTHER" id="PTHR15375">
    <property type="entry name" value="ACTIVATOR OF S-PHASE KINASE-RELATED"/>
    <property type="match status" value="1"/>
</dbReference>
<dbReference type="SMART" id="SM00586">
    <property type="entry name" value="ZnF_DBF"/>
    <property type="match status" value="1"/>
</dbReference>
<dbReference type="InterPro" id="IPR051590">
    <property type="entry name" value="Replication_Regulatory_Kinase"/>
</dbReference>
<evidence type="ECO:0000256" key="4">
    <source>
        <dbReference type="PROSITE-ProRule" id="PRU00600"/>
    </source>
</evidence>
<feature type="compositionally biased region" description="Polar residues" evidence="5">
    <location>
        <begin position="1168"/>
        <end position="1182"/>
    </location>
</feature>
<feature type="domain" description="DBF4-type" evidence="6">
    <location>
        <begin position="648"/>
        <end position="697"/>
    </location>
</feature>
<dbReference type="GO" id="GO:0043539">
    <property type="term" value="F:protein serine/threonine kinase activator activity"/>
    <property type="evidence" value="ECO:0007669"/>
    <property type="project" value="TreeGrafter"/>
</dbReference>
<keyword evidence="1" id="KW-0479">Metal-binding</keyword>
<feature type="compositionally biased region" description="Basic and acidic residues" evidence="5">
    <location>
        <begin position="1239"/>
        <end position="1248"/>
    </location>
</feature>
<feature type="compositionally biased region" description="Basic and acidic residues" evidence="5">
    <location>
        <begin position="620"/>
        <end position="631"/>
    </location>
</feature>
<evidence type="ECO:0000259" key="6">
    <source>
        <dbReference type="PROSITE" id="PS51265"/>
    </source>
</evidence>
<feature type="region of interest" description="Disordered" evidence="5">
    <location>
        <begin position="598"/>
        <end position="650"/>
    </location>
</feature>
<accession>A0A9P6QDI4</accession>
<feature type="compositionally biased region" description="Basic and acidic residues" evidence="5">
    <location>
        <begin position="889"/>
        <end position="898"/>
    </location>
</feature>
<feature type="compositionally biased region" description="Low complexity" evidence="5">
    <location>
        <begin position="1276"/>
        <end position="1287"/>
    </location>
</feature>
<dbReference type="GO" id="GO:0010571">
    <property type="term" value="P:positive regulation of nuclear cell cycle DNA replication"/>
    <property type="evidence" value="ECO:0007669"/>
    <property type="project" value="TreeGrafter"/>
</dbReference>
<evidence type="ECO:0000256" key="3">
    <source>
        <dbReference type="ARBA" id="ARBA00022833"/>
    </source>
</evidence>
<feature type="region of interest" description="Disordered" evidence="5">
    <location>
        <begin position="510"/>
        <end position="585"/>
    </location>
</feature>
<feature type="compositionally biased region" description="Low complexity" evidence="5">
    <location>
        <begin position="524"/>
        <end position="537"/>
    </location>
</feature>
<dbReference type="GO" id="GO:0031431">
    <property type="term" value="C:Dbf4-dependent protein kinase complex"/>
    <property type="evidence" value="ECO:0007669"/>
    <property type="project" value="TreeGrafter"/>
</dbReference>
<evidence type="ECO:0000256" key="2">
    <source>
        <dbReference type="ARBA" id="ARBA00022771"/>
    </source>
</evidence>
<feature type="compositionally biased region" description="Polar residues" evidence="5">
    <location>
        <begin position="764"/>
        <end position="776"/>
    </location>
</feature>
<feature type="compositionally biased region" description="Basic and acidic residues" evidence="5">
    <location>
        <begin position="796"/>
        <end position="824"/>
    </location>
</feature>
<feature type="compositionally biased region" description="Polar residues" evidence="5">
    <location>
        <begin position="1092"/>
        <end position="1101"/>
    </location>
</feature>
<feature type="compositionally biased region" description="Low complexity" evidence="5">
    <location>
        <begin position="876"/>
        <end position="887"/>
    </location>
</feature>
<protein>
    <recommendedName>
        <fullName evidence="6">DBF4-type domain-containing protein</fullName>
    </recommendedName>
</protein>
<dbReference type="GO" id="GO:1901987">
    <property type="term" value="P:regulation of cell cycle phase transition"/>
    <property type="evidence" value="ECO:0007669"/>
    <property type="project" value="TreeGrafter"/>
</dbReference>
<keyword evidence="8" id="KW-1185">Reference proteome</keyword>
<feature type="region of interest" description="Disordered" evidence="5">
    <location>
        <begin position="213"/>
        <end position="248"/>
    </location>
</feature>
<feature type="compositionally biased region" description="Polar residues" evidence="5">
    <location>
        <begin position="783"/>
        <end position="794"/>
    </location>
</feature>
<dbReference type="Proteomes" id="UP000807716">
    <property type="component" value="Unassembled WGS sequence"/>
</dbReference>
<feature type="region of interest" description="Disordered" evidence="5">
    <location>
        <begin position="692"/>
        <end position="744"/>
    </location>
</feature>
<feature type="compositionally biased region" description="Polar residues" evidence="5">
    <location>
        <begin position="1109"/>
        <end position="1124"/>
    </location>
</feature>
<dbReference type="PANTHER" id="PTHR15375:SF26">
    <property type="entry name" value="PROTEIN CHIFFON"/>
    <property type="match status" value="1"/>
</dbReference>
<dbReference type="InterPro" id="IPR038545">
    <property type="entry name" value="Znf_DBF_sf"/>
</dbReference>
<keyword evidence="2 4" id="KW-0863">Zinc-finger</keyword>
<dbReference type="InterPro" id="IPR006572">
    <property type="entry name" value="Znf_DBF"/>
</dbReference>
<dbReference type="FunFam" id="6.10.250.3410:FF:000001">
    <property type="entry name" value="Protein DBF4 homolog A"/>
    <property type="match status" value="1"/>
</dbReference>
<gene>
    <name evidence="7" type="ORF">DFQ27_001886</name>
</gene>
<dbReference type="InterPro" id="IPR013939">
    <property type="entry name" value="Regulatory_Dfp1/Him1"/>
</dbReference>
<feature type="compositionally biased region" description="Basic and acidic residues" evidence="5">
    <location>
        <begin position="601"/>
        <end position="610"/>
    </location>
</feature>
<feature type="compositionally biased region" description="Basic and acidic residues" evidence="5">
    <location>
        <begin position="692"/>
        <end position="708"/>
    </location>
</feature>
<name>A0A9P6QDI4_9FUNG</name>
<feature type="compositionally biased region" description="Low complexity" evidence="5">
    <location>
        <begin position="851"/>
        <end position="866"/>
    </location>
</feature>
<feature type="region of interest" description="Disordered" evidence="5">
    <location>
        <begin position="1046"/>
        <end position="1135"/>
    </location>
</feature>
<feature type="region of interest" description="Disordered" evidence="5">
    <location>
        <begin position="128"/>
        <end position="154"/>
    </location>
</feature>
<keyword evidence="3" id="KW-0862">Zinc</keyword>
<reference evidence="7" key="1">
    <citation type="journal article" date="2020" name="Fungal Divers.">
        <title>Resolving the Mortierellaceae phylogeny through synthesis of multi-gene phylogenetics and phylogenomics.</title>
        <authorList>
            <person name="Vandepol N."/>
            <person name="Liber J."/>
            <person name="Desiro A."/>
            <person name="Na H."/>
            <person name="Kennedy M."/>
            <person name="Barry K."/>
            <person name="Grigoriev I.V."/>
            <person name="Miller A.N."/>
            <person name="O'Donnell K."/>
            <person name="Stajich J.E."/>
            <person name="Bonito G."/>
        </authorList>
    </citation>
    <scope>NUCLEOTIDE SEQUENCE</scope>
    <source>
        <strain evidence="7">BC1065</strain>
    </source>
</reference>
<dbReference type="EMBL" id="JAAAJB010000167">
    <property type="protein sequence ID" value="KAG0263200.1"/>
    <property type="molecule type" value="Genomic_DNA"/>
</dbReference>
<comment type="caution">
    <text evidence="7">The sequence shown here is derived from an EMBL/GenBank/DDBJ whole genome shotgun (WGS) entry which is preliminary data.</text>
</comment>
<feature type="compositionally biased region" description="Low complexity" evidence="5">
    <location>
        <begin position="1191"/>
        <end position="1203"/>
    </location>
</feature>
<dbReference type="GO" id="GO:0003676">
    <property type="term" value="F:nucleic acid binding"/>
    <property type="evidence" value="ECO:0007669"/>
    <property type="project" value="InterPro"/>
</dbReference>
<feature type="compositionally biased region" description="Polar residues" evidence="5">
    <location>
        <begin position="135"/>
        <end position="154"/>
    </location>
</feature>
<proteinExistence type="predicted"/>
<dbReference type="Gene3D" id="6.10.250.3410">
    <property type="entry name" value="DBF zinc finger"/>
    <property type="match status" value="1"/>
</dbReference>
<feature type="compositionally biased region" description="Low complexity" evidence="5">
    <location>
        <begin position="1074"/>
        <end position="1091"/>
    </location>
</feature>
<evidence type="ECO:0000256" key="1">
    <source>
        <dbReference type="ARBA" id="ARBA00022723"/>
    </source>
</evidence>
<dbReference type="Pfam" id="PF07535">
    <property type="entry name" value="zf-DBF"/>
    <property type="match status" value="1"/>
</dbReference>
<feature type="region of interest" description="Disordered" evidence="5">
    <location>
        <begin position="1239"/>
        <end position="1330"/>
    </location>
</feature>
<feature type="compositionally biased region" description="Polar residues" evidence="5">
    <location>
        <begin position="709"/>
        <end position="725"/>
    </location>
</feature>
<sequence>MRRTAPPVLHPAHSILLARTNAPNTAPLARHSQMNGQGQENIVPSAQPALFKHHHQHHGVAQPRAEPLDLLKGHGTAAPNKAFNTVLPVQKNVLNAPAPRLAKAPLTDVSAVSTPATLSTKTVLPTVEKRHDARQTSITPKARTSSSKPKAQSQEWIAHMRASLKTSRFFFDSVDNTTVNKLTRAITSAGAVVAMFLSLSDVTHIITTKQVPTPEEVQRFKQQQEQQQQHQQQQQQQHHGIAPTQPPIGLPQVPQNALLLKALTRNITVWSLTDAFQILGAVTGETSAAQNEPSLRELLLRDRTFGPTTAQNDDYHVLRGAYLLVEDATGTYSTIIAHEFEPQSKKHPWIRLHYQNTSGSPYVWIEEKSKSRHLAGQQHEAAPDGEAANPVVAPATSTAVAPEAAGKETTPQEVQHRTLEPAFRNPSPKQPLAAARKAVQESAPASGIINSMTSHSVSTQSVVGRLTNPLGPAQNLLDPRLEQLGKRVLTTAPVGRALPPVQQAEIAQSTEVAAPCPNKPAIDTATAAPAATQPTQPVRRSTRQATNAALVGAAVSKQPRTGPEGKQGLEAQVPPTQQDATACAPNACNPAAADAALAEPAENKAQEPNHDSGIQKSSRRQKDSSVKRREQVQLPPPTDIGIDEKDLPKAKSGYCENCRTQYTNLREHAATSRHRRYAYDTAKFQALDRLLAELPRRRREPRPPRSEGSDPTLNNQPLQVTSTDASAVEKAGSDNTVETAQADAVDKIEGASSTSITLVDKDSNTTVTSSMATSQETRVELQVNEQDTTATPANKTEADPAPSEKDVDSGETKLRKSLADKHADDDEATTEPLPQTSEEQEDTNAEVTPDASIIAAPEPSVASPVADDPDEHQEQEQVSQEENAAQATDIEHLDEIRGSEGTPSVSHVRARMSRFFEQEPQSGSLASRLETDATVPDEKFLDSAANVPQSVSTDLPGPASATPVRLVIGASSALGPSEAESGSNMGVKIMSSSFVTAGAAKNFDDGPSSPVSPDGGIIADYSDDGYRDCDESVAMVKSPSAGRGVFSRLGGLPSRPRNQPQLLPPSIPASGFISSTTRFSSSTTRFSSSTSLRTPLKSSAASYGEAHQQESYSSTPQKTAATPTTLPPSGAFHGPLKRKLENIMADERANENELRFQSMNRPEPPSPSAASTRGTGVASSRWTAPKPSVDRSPLSRRSTTTLSNHMHDNRRTALGSAPSPVPNRLTEFLARNKDVVIGRDAHESKENQDPAAAGWRSMPPVVKPAALKQASRTTEHQQQQQQQQQRQQQHHHQQKQQYEQEQASLPTTPVKQTGRYYGLDDNMEPPPAPKLPSLGFWPSVYQQGHPESYLSHHYGPDGRLVPTSPATPASPSVYPPSEGVGRYSEYDSRMLSSPITGSPSQRASKRLRQAFPVMSHAEQQEDRCFQHYQGDRLPEPAGQKMVRTNSSSFVEEFSEYGEGCMVFIE</sequence>
<dbReference type="OrthoDB" id="21380at2759"/>